<dbReference type="eggNOG" id="ENOG502QR04">
    <property type="taxonomic scope" value="Eukaryota"/>
</dbReference>
<dbReference type="KEGG" id="tatv:25784418"/>
<dbReference type="PANTHER" id="PTHR42103">
    <property type="entry name" value="ALPHA/BETA-HYDROLASES SUPERFAMILY PROTEIN"/>
    <property type="match status" value="1"/>
</dbReference>
<evidence type="ECO:0000313" key="4">
    <source>
        <dbReference type="Proteomes" id="UP000005426"/>
    </source>
</evidence>
<dbReference type="STRING" id="452589.G9PAT0"/>
<feature type="domain" description="Xaa-Pro dipeptidyl-peptidase-like" evidence="2">
    <location>
        <begin position="16"/>
        <end position="150"/>
    </location>
</feature>
<protein>
    <recommendedName>
        <fullName evidence="2">Xaa-Pro dipeptidyl-peptidase-like domain-containing protein</fullName>
    </recommendedName>
</protein>
<accession>G9PAT0</accession>
<dbReference type="PANTHER" id="PTHR42103:SF2">
    <property type="entry name" value="AB HYDROLASE-1 DOMAIN-CONTAINING PROTEIN"/>
    <property type="match status" value="1"/>
</dbReference>
<dbReference type="GO" id="GO:0016787">
    <property type="term" value="F:hydrolase activity"/>
    <property type="evidence" value="ECO:0007669"/>
    <property type="project" value="InterPro"/>
</dbReference>
<dbReference type="Proteomes" id="UP000005426">
    <property type="component" value="Unassembled WGS sequence"/>
</dbReference>
<dbReference type="OMA" id="PRPAYLM"/>
<evidence type="ECO:0000256" key="1">
    <source>
        <dbReference type="SAM" id="MobiDB-lite"/>
    </source>
</evidence>
<dbReference type="Pfam" id="PF02129">
    <property type="entry name" value="Peptidase_S15"/>
    <property type="match status" value="1"/>
</dbReference>
<dbReference type="OrthoDB" id="10260961at2759"/>
<dbReference type="AlphaFoldDB" id="G9PAT0"/>
<feature type="compositionally biased region" description="Low complexity" evidence="1">
    <location>
        <begin position="187"/>
        <end position="226"/>
    </location>
</feature>
<dbReference type="Gene3D" id="3.40.50.1820">
    <property type="entry name" value="alpha/beta hydrolase"/>
    <property type="match status" value="1"/>
</dbReference>
<organism evidence="3 4">
    <name type="scientific">Hypocrea atroviridis (strain ATCC 20476 / IMI 206040)</name>
    <name type="common">Trichoderma atroviride</name>
    <dbReference type="NCBI Taxonomy" id="452589"/>
    <lineage>
        <taxon>Eukaryota</taxon>
        <taxon>Fungi</taxon>
        <taxon>Dikarya</taxon>
        <taxon>Ascomycota</taxon>
        <taxon>Pezizomycotina</taxon>
        <taxon>Sordariomycetes</taxon>
        <taxon>Hypocreomycetidae</taxon>
        <taxon>Hypocreales</taxon>
        <taxon>Hypocreaceae</taxon>
        <taxon>Trichoderma</taxon>
    </lineage>
</organism>
<feature type="region of interest" description="Disordered" evidence="1">
    <location>
        <begin position="187"/>
        <end position="228"/>
    </location>
</feature>
<sequence length="350" mass="37835">MLPEPSFTLSIPSIHDGTALDCRVYHPDSFYTEGAAPWKRHAVVFAHPYAPMGGSFDDPLMDIAAEQLLRKGYLLGTFNFRGAGRSAGTTSWTAKPECGDYTSFVGFMAHYLHRLDPFGHRVAEPPSEKAVPPVLMMAGYSYGAMITTQLPPLNEVLEPFSSPDCGSHAAQIRLRAESWAERQTQAVQEARAAVARGQQKASRKTPTGSSEKSSSPPAAATPAKGKLSPASGFIMPRPAYLLVSPLQGLVTHLATMSLVPSVFARQKPRQEDDAEAKLVRNPTLAVFGDKDIFVPVGKLRAWVGRLSSQPGSQFQGHEIGSAGHFWAEEGVLHAMLDLVCDFAGKLYDGN</sequence>
<dbReference type="GeneID" id="25784418"/>
<evidence type="ECO:0000259" key="2">
    <source>
        <dbReference type="Pfam" id="PF02129"/>
    </source>
</evidence>
<gene>
    <name evidence="3" type="ORF">TRIATDRAFT_41991</name>
</gene>
<dbReference type="HOGENOM" id="CLU_035149_0_1_1"/>
<proteinExistence type="predicted"/>
<reference evidence="3 4" key="1">
    <citation type="journal article" date="2011" name="Genome Biol.">
        <title>Comparative genome sequence analysis underscores mycoparasitism as the ancestral life style of Trichoderma.</title>
        <authorList>
            <person name="Kubicek C.P."/>
            <person name="Herrera-Estrella A."/>
            <person name="Seidl-Seiboth V."/>
            <person name="Martinez D.A."/>
            <person name="Druzhinina I.S."/>
            <person name="Thon M."/>
            <person name="Zeilinger S."/>
            <person name="Casas-Flores S."/>
            <person name="Horwitz B.A."/>
            <person name="Mukherjee P.K."/>
            <person name="Mukherjee M."/>
            <person name="Kredics L."/>
            <person name="Alcaraz L.D."/>
            <person name="Aerts A."/>
            <person name="Antal Z."/>
            <person name="Atanasova L."/>
            <person name="Cervantes-Badillo M.G."/>
            <person name="Challacombe J."/>
            <person name="Chertkov O."/>
            <person name="McCluskey K."/>
            <person name="Coulpier F."/>
            <person name="Deshpande N."/>
            <person name="von Doehren H."/>
            <person name="Ebbole D.J."/>
            <person name="Esquivel-Naranjo E.U."/>
            <person name="Fekete E."/>
            <person name="Flipphi M."/>
            <person name="Glaser F."/>
            <person name="Gomez-Rodriguez E.Y."/>
            <person name="Gruber S."/>
            <person name="Han C."/>
            <person name="Henrissat B."/>
            <person name="Hermosa R."/>
            <person name="Hernandez-Onate M."/>
            <person name="Karaffa L."/>
            <person name="Kosti I."/>
            <person name="Le Crom S."/>
            <person name="Lindquist E."/>
            <person name="Lucas S."/>
            <person name="Luebeck M."/>
            <person name="Luebeck P.S."/>
            <person name="Margeot A."/>
            <person name="Metz B."/>
            <person name="Misra M."/>
            <person name="Nevalainen H."/>
            <person name="Omann M."/>
            <person name="Packer N."/>
            <person name="Perrone G."/>
            <person name="Uresti-Rivera E.E."/>
            <person name="Salamov A."/>
            <person name="Schmoll M."/>
            <person name="Seiboth B."/>
            <person name="Shapiro H."/>
            <person name="Sukno S."/>
            <person name="Tamayo-Ramos J.A."/>
            <person name="Tisch D."/>
            <person name="Wiest A."/>
            <person name="Wilkinson H.H."/>
            <person name="Zhang M."/>
            <person name="Coutinho P.M."/>
            <person name="Kenerley C.M."/>
            <person name="Monte E."/>
            <person name="Baker S.E."/>
            <person name="Grigoriev I.V."/>
        </authorList>
    </citation>
    <scope>NUCLEOTIDE SEQUENCE [LARGE SCALE GENOMIC DNA]</scope>
    <source>
        <strain evidence="4">ATCC 20476 / IMI 206040</strain>
    </source>
</reference>
<dbReference type="InterPro" id="IPR000383">
    <property type="entry name" value="Xaa-Pro-like_dom"/>
</dbReference>
<keyword evidence="4" id="KW-1185">Reference proteome</keyword>
<name>G9PAT0_HYPAI</name>
<dbReference type="SUPFAM" id="SSF53474">
    <property type="entry name" value="alpha/beta-Hydrolases"/>
    <property type="match status" value="1"/>
</dbReference>
<dbReference type="InterPro" id="IPR029058">
    <property type="entry name" value="AB_hydrolase_fold"/>
</dbReference>
<comment type="caution">
    <text evidence="3">The sequence shown here is derived from an EMBL/GenBank/DDBJ whole genome shotgun (WGS) entry which is preliminary data.</text>
</comment>
<evidence type="ECO:0000313" key="3">
    <source>
        <dbReference type="EMBL" id="EHK40112.1"/>
    </source>
</evidence>
<dbReference type="EMBL" id="ABDG02000028">
    <property type="protein sequence ID" value="EHK40112.1"/>
    <property type="molecule type" value="Genomic_DNA"/>
</dbReference>
<dbReference type="RefSeq" id="XP_013938274.1">
    <property type="nucleotide sequence ID" value="XM_014082799.1"/>
</dbReference>